<protein>
    <submittedName>
        <fullName evidence="2">Exported protein</fullName>
    </submittedName>
</protein>
<dbReference type="KEGG" id="bpar:BN117_1069"/>
<keyword evidence="1" id="KW-0812">Transmembrane</keyword>
<feature type="transmembrane region" description="Helical" evidence="1">
    <location>
        <begin position="12"/>
        <end position="31"/>
    </location>
</feature>
<name>K0MEG7_BORPB</name>
<keyword evidence="1" id="KW-0472">Membrane</keyword>
<sequence>MPSYSDFRRRLFAPAMAGAGAAAIPLEIIMAERKRVRRNTLERRCLGKAFKRLFVKSPKGVFKMLEKIKRV</sequence>
<dbReference type="EMBL" id="HE965803">
    <property type="protein sequence ID" value="CCJ48402.1"/>
    <property type="molecule type" value="Genomic_DNA"/>
</dbReference>
<evidence type="ECO:0000256" key="1">
    <source>
        <dbReference type="SAM" id="Phobius"/>
    </source>
</evidence>
<evidence type="ECO:0000313" key="3">
    <source>
        <dbReference type="Proteomes" id="UP000008035"/>
    </source>
</evidence>
<gene>
    <name evidence="2" type="ordered locus">BN117_1069</name>
</gene>
<dbReference type="Proteomes" id="UP000008035">
    <property type="component" value="Chromosome"/>
</dbReference>
<accession>K0MEG7</accession>
<reference evidence="2 3" key="1">
    <citation type="journal article" date="2012" name="BMC Genomics">
        <title>Comparative genomics of the classical Bordetella subspecies: the evolution and exchange of virulence-associated diversity amongst closely related pathogens.</title>
        <authorList>
            <person name="Park J."/>
            <person name="Zhang Y."/>
            <person name="Buboltz A.M."/>
            <person name="Zhang X."/>
            <person name="Schuster S.C."/>
            <person name="Ahuja U."/>
            <person name="Liu M."/>
            <person name="Miller J.F."/>
            <person name="Sebaihia M."/>
            <person name="Bentley S.D."/>
            <person name="Parkhill J."/>
            <person name="Harvill E.T."/>
        </authorList>
    </citation>
    <scope>NUCLEOTIDE SEQUENCE [LARGE SCALE GENOMIC DNA]</scope>
    <source>
        <strain evidence="2 3">Bpp5</strain>
    </source>
</reference>
<organism evidence="2 3">
    <name type="scientific">Bordetella parapertussis (strain Bpp5)</name>
    <dbReference type="NCBI Taxonomy" id="1208660"/>
    <lineage>
        <taxon>Bacteria</taxon>
        <taxon>Pseudomonadati</taxon>
        <taxon>Pseudomonadota</taxon>
        <taxon>Betaproteobacteria</taxon>
        <taxon>Burkholderiales</taxon>
        <taxon>Alcaligenaceae</taxon>
        <taxon>Bordetella</taxon>
    </lineage>
</organism>
<evidence type="ECO:0000313" key="2">
    <source>
        <dbReference type="EMBL" id="CCJ48402.1"/>
    </source>
</evidence>
<dbReference type="HOGENOM" id="CLU_2732008_0_0_4"/>
<proteinExistence type="predicted"/>
<dbReference type="AlphaFoldDB" id="K0MEG7"/>
<keyword evidence="1" id="KW-1133">Transmembrane helix</keyword>